<name>A0A8S1HEE0_9PELO</name>
<feature type="binding site" evidence="5">
    <location>
        <position position="60"/>
    </location>
    <ligand>
        <name>GTP</name>
        <dbReference type="ChEBI" id="CHEBI:37565"/>
    </ligand>
</feature>
<keyword evidence="4 5" id="KW-0342">GTP-binding</keyword>
<comment type="similarity">
    <text evidence="1 7">Belongs to the small GTPase superfamily. Arf family.</text>
</comment>
<dbReference type="OrthoDB" id="2011769at2759"/>
<protein>
    <recommendedName>
        <fullName evidence="2">ADP-ribosylation factor-like protein 6</fullName>
    </recommendedName>
</protein>
<feature type="binding site" evidence="5">
    <location>
        <begin position="15"/>
        <end position="22"/>
    </location>
    <ligand>
        <name>GTP</name>
        <dbReference type="ChEBI" id="CHEBI:37565"/>
    </ligand>
</feature>
<feature type="binding site" evidence="6">
    <location>
        <position position="38"/>
    </location>
    <ligand>
        <name>Mg(2+)</name>
        <dbReference type="ChEBI" id="CHEBI:18420"/>
    </ligand>
</feature>
<gene>
    <name evidence="8" type="ORF">CAUJ_LOCUS10088</name>
</gene>
<evidence type="ECO:0000256" key="5">
    <source>
        <dbReference type="PIRSR" id="PIRSR606689-1"/>
    </source>
</evidence>
<dbReference type="InterPro" id="IPR006689">
    <property type="entry name" value="Small_GTPase_ARF/SAR"/>
</dbReference>
<feature type="binding site" evidence="5">
    <location>
        <begin position="116"/>
        <end position="119"/>
    </location>
    <ligand>
        <name>GTP</name>
        <dbReference type="ChEBI" id="CHEBI:37565"/>
    </ligand>
</feature>
<dbReference type="InterPro" id="IPR027417">
    <property type="entry name" value="P-loop_NTPase"/>
</dbReference>
<evidence type="ECO:0000313" key="8">
    <source>
        <dbReference type="EMBL" id="CAD6194169.1"/>
    </source>
</evidence>
<dbReference type="PRINTS" id="PR00328">
    <property type="entry name" value="SAR1GTPBP"/>
</dbReference>
<evidence type="ECO:0000256" key="6">
    <source>
        <dbReference type="PIRSR" id="PIRSR606689-2"/>
    </source>
</evidence>
<reference evidence="8" key="1">
    <citation type="submission" date="2020-10" db="EMBL/GenBank/DDBJ databases">
        <authorList>
            <person name="Kikuchi T."/>
        </authorList>
    </citation>
    <scope>NUCLEOTIDE SEQUENCE</scope>
    <source>
        <strain evidence="8">NKZ352</strain>
    </source>
</reference>
<dbReference type="GO" id="GO:0005525">
    <property type="term" value="F:GTP binding"/>
    <property type="evidence" value="ECO:0007669"/>
    <property type="project" value="UniProtKB-KW"/>
</dbReference>
<dbReference type="SUPFAM" id="SSF52540">
    <property type="entry name" value="P-loop containing nucleoside triphosphate hydrolases"/>
    <property type="match status" value="1"/>
</dbReference>
<sequence length="174" mass="19781">MWSSPEKEHKVVIFGISGAGKTTILYKIKEEDVEVLPTTSFNLEPVTFKDVNFSFWDLSGQGVSHVLWHKYLHGTKALMFVVDSTDFERMPEAKERLWMILESPEVESAILLIFANKQDLPEARSILEIFEDLDLKNLKNRKWKLIGTSGTTGDGLSEGIGWLASKKFTKKMNS</sequence>
<dbReference type="EMBL" id="CAJGYM010000042">
    <property type="protein sequence ID" value="CAD6194169.1"/>
    <property type="molecule type" value="Genomic_DNA"/>
</dbReference>
<dbReference type="PROSITE" id="PS51417">
    <property type="entry name" value="ARF"/>
    <property type="match status" value="1"/>
</dbReference>
<proteinExistence type="inferred from homology"/>
<dbReference type="CDD" id="cd00878">
    <property type="entry name" value="Arf_Arl"/>
    <property type="match status" value="1"/>
</dbReference>
<evidence type="ECO:0000256" key="4">
    <source>
        <dbReference type="ARBA" id="ARBA00023134"/>
    </source>
</evidence>
<dbReference type="InterPro" id="IPR024156">
    <property type="entry name" value="Small_GTPase_ARF"/>
</dbReference>
<dbReference type="PANTHER" id="PTHR11711">
    <property type="entry name" value="ADP RIBOSYLATION FACTOR-RELATED"/>
    <property type="match status" value="1"/>
</dbReference>
<dbReference type="GO" id="GO:0003924">
    <property type="term" value="F:GTPase activity"/>
    <property type="evidence" value="ECO:0007669"/>
    <property type="project" value="InterPro"/>
</dbReference>
<dbReference type="SMART" id="SM00177">
    <property type="entry name" value="ARF"/>
    <property type="match status" value="1"/>
</dbReference>
<dbReference type="Gene3D" id="3.40.50.300">
    <property type="entry name" value="P-loop containing nucleotide triphosphate hydrolases"/>
    <property type="match status" value="1"/>
</dbReference>
<dbReference type="FunFam" id="3.40.50.300:FF:001166">
    <property type="entry name" value="ADP-ribosylation factor D"/>
    <property type="match status" value="1"/>
</dbReference>
<dbReference type="AlphaFoldDB" id="A0A8S1HEE0"/>
<dbReference type="SMART" id="SM00178">
    <property type="entry name" value="SAR"/>
    <property type="match status" value="1"/>
</dbReference>
<comment type="caution">
    <text evidence="8">The sequence shown here is derived from an EMBL/GenBank/DDBJ whole genome shotgun (WGS) entry which is preliminary data.</text>
</comment>
<dbReference type="GO" id="GO:0046872">
    <property type="term" value="F:metal ion binding"/>
    <property type="evidence" value="ECO:0007669"/>
    <property type="project" value="UniProtKB-KW"/>
</dbReference>
<dbReference type="Proteomes" id="UP000835052">
    <property type="component" value="Unassembled WGS sequence"/>
</dbReference>
<dbReference type="InterPro" id="IPR005225">
    <property type="entry name" value="Small_GTP-bd"/>
</dbReference>
<keyword evidence="3 5" id="KW-0547">Nucleotide-binding</keyword>
<keyword evidence="6" id="KW-0479">Metal-binding</keyword>
<evidence type="ECO:0000313" key="9">
    <source>
        <dbReference type="Proteomes" id="UP000835052"/>
    </source>
</evidence>
<evidence type="ECO:0000256" key="3">
    <source>
        <dbReference type="ARBA" id="ARBA00022741"/>
    </source>
</evidence>
<evidence type="ECO:0000256" key="7">
    <source>
        <dbReference type="RuleBase" id="RU003925"/>
    </source>
</evidence>
<dbReference type="Pfam" id="PF00025">
    <property type="entry name" value="Arf"/>
    <property type="match status" value="1"/>
</dbReference>
<dbReference type="NCBIfam" id="TIGR00231">
    <property type="entry name" value="small_GTP"/>
    <property type="match status" value="1"/>
</dbReference>
<accession>A0A8S1HEE0</accession>
<organism evidence="8 9">
    <name type="scientific">Caenorhabditis auriculariae</name>
    <dbReference type="NCBI Taxonomy" id="2777116"/>
    <lineage>
        <taxon>Eukaryota</taxon>
        <taxon>Metazoa</taxon>
        <taxon>Ecdysozoa</taxon>
        <taxon>Nematoda</taxon>
        <taxon>Chromadorea</taxon>
        <taxon>Rhabditida</taxon>
        <taxon>Rhabditina</taxon>
        <taxon>Rhabditomorpha</taxon>
        <taxon>Rhabditoidea</taxon>
        <taxon>Rhabditidae</taxon>
        <taxon>Peloderinae</taxon>
        <taxon>Caenorhabditis</taxon>
    </lineage>
</organism>
<evidence type="ECO:0000256" key="1">
    <source>
        <dbReference type="ARBA" id="ARBA00010290"/>
    </source>
</evidence>
<feature type="binding site" evidence="6">
    <location>
        <position position="22"/>
    </location>
    <ligand>
        <name>Mg(2+)</name>
        <dbReference type="ChEBI" id="CHEBI:18420"/>
    </ligand>
</feature>
<evidence type="ECO:0000256" key="2">
    <source>
        <dbReference type="ARBA" id="ARBA00019766"/>
    </source>
</evidence>
<keyword evidence="6" id="KW-0460">Magnesium</keyword>
<keyword evidence="9" id="KW-1185">Reference proteome</keyword>